<evidence type="ECO:0000256" key="1">
    <source>
        <dbReference type="SAM" id="MobiDB-lite"/>
    </source>
</evidence>
<gene>
    <name evidence="2" type="ORF">DERYTH_LOCUS17684</name>
</gene>
<name>A0A9N9J2X4_9GLOM</name>
<dbReference type="AlphaFoldDB" id="A0A9N9J2X4"/>
<comment type="caution">
    <text evidence="2">The sequence shown here is derived from an EMBL/GenBank/DDBJ whole genome shotgun (WGS) entry which is preliminary data.</text>
</comment>
<sequence length="193" mass="22861">TTKRETEAHYGKVNDVYNEREMYTIDDRYQPYNREDREHTQPNSESQWEGRYFTEEMLSEKEDSELYINPWQDAQSPAAYLSHIEELPTVSLDEEEFIEKKIEKMEVSEELDDEQQKEAKDLIKKEKGIFARNVEELGRTERTNHVIDTDDAAPIKQNANTALENIQQTQERQKHYHDTHHKLATGFKIGKKV</sequence>
<dbReference type="Proteomes" id="UP000789405">
    <property type="component" value="Unassembled WGS sequence"/>
</dbReference>
<feature type="region of interest" description="Disordered" evidence="1">
    <location>
        <begin position="167"/>
        <end position="193"/>
    </location>
</feature>
<accession>A0A9N9J2X4</accession>
<evidence type="ECO:0000313" key="2">
    <source>
        <dbReference type="EMBL" id="CAG8759524.1"/>
    </source>
</evidence>
<reference evidence="2" key="1">
    <citation type="submission" date="2021-06" db="EMBL/GenBank/DDBJ databases">
        <authorList>
            <person name="Kallberg Y."/>
            <person name="Tangrot J."/>
            <person name="Rosling A."/>
        </authorList>
    </citation>
    <scope>NUCLEOTIDE SEQUENCE</scope>
    <source>
        <strain evidence="2">MA453B</strain>
    </source>
</reference>
<feature type="non-terminal residue" evidence="2">
    <location>
        <position position="1"/>
    </location>
</feature>
<proteinExistence type="predicted"/>
<dbReference type="EMBL" id="CAJVPY010016932">
    <property type="protein sequence ID" value="CAG8759524.1"/>
    <property type="molecule type" value="Genomic_DNA"/>
</dbReference>
<feature type="compositionally biased region" description="Basic and acidic residues" evidence="1">
    <location>
        <begin position="28"/>
        <end position="40"/>
    </location>
</feature>
<protein>
    <submittedName>
        <fullName evidence="2">1370_t:CDS:1</fullName>
    </submittedName>
</protein>
<feature type="compositionally biased region" description="Basic residues" evidence="1">
    <location>
        <begin position="174"/>
        <end position="193"/>
    </location>
</feature>
<feature type="non-terminal residue" evidence="2">
    <location>
        <position position="193"/>
    </location>
</feature>
<keyword evidence="3" id="KW-1185">Reference proteome</keyword>
<evidence type="ECO:0000313" key="3">
    <source>
        <dbReference type="Proteomes" id="UP000789405"/>
    </source>
</evidence>
<feature type="region of interest" description="Disordered" evidence="1">
    <location>
        <begin position="28"/>
        <end position="48"/>
    </location>
</feature>
<organism evidence="2 3">
    <name type="scientific">Dentiscutata erythropus</name>
    <dbReference type="NCBI Taxonomy" id="1348616"/>
    <lineage>
        <taxon>Eukaryota</taxon>
        <taxon>Fungi</taxon>
        <taxon>Fungi incertae sedis</taxon>
        <taxon>Mucoromycota</taxon>
        <taxon>Glomeromycotina</taxon>
        <taxon>Glomeromycetes</taxon>
        <taxon>Diversisporales</taxon>
        <taxon>Gigasporaceae</taxon>
        <taxon>Dentiscutata</taxon>
    </lineage>
</organism>